<feature type="compositionally biased region" description="Low complexity" evidence="4">
    <location>
        <begin position="131"/>
        <end position="142"/>
    </location>
</feature>
<dbReference type="Proteomes" id="UP000265000">
    <property type="component" value="Unplaced"/>
</dbReference>
<evidence type="ECO:0000313" key="6">
    <source>
        <dbReference type="Ensembl" id="ENSFHEP00000026395.1"/>
    </source>
</evidence>
<dbReference type="GO" id="GO:0005654">
    <property type="term" value="C:nucleoplasm"/>
    <property type="evidence" value="ECO:0007669"/>
    <property type="project" value="TreeGrafter"/>
</dbReference>
<feature type="compositionally biased region" description="Polar residues" evidence="4">
    <location>
        <begin position="793"/>
        <end position="803"/>
    </location>
</feature>
<dbReference type="InterPro" id="IPR021906">
    <property type="entry name" value="BAF250/Osa"/>
</dbReference>
<feature type="region of interest" description="Disordered" evidence="4">
    <location>
        <begin position="485"/>
        <end position="619"/>
    </location>
</feature>
<keyword evidence="7" id="KW-1185">Reference proteome</keyword>
<dbReference type="GO" id="GO:0006338">
    <property type="term" value="P:chromatin remodeling"/>
    <property type="evidence" value="ECO:0007669"/>
    <property type="project" value="InterPro"/>
</dbReference>
<dbReference type="Gene3D" id="1.10.150.60">
    <property type="entry name" value="ARID DNA-binding domain"/>
    <property type="match status" value="1"/>
</dbReference>
<feature type="compositionally biased region" description="Polar residues" evidence="4">
    <location>
        <begin position="84"/>
        <end position="95"/>
    </location>
</feature>
<feature type="compositionally biased region" description="Polar residues" evidence="4">
    <location>
        <begin position="497"/>
        <end position="514"/>
    </location>
</feature>
<dbReference type="InterPro" id="IPR036431">
    <property type="entry name" value="ARID_dom_sf"/>
</dbReference>
<feature type="compositionally biased region" description="Basic and acidic residues" evidence="4">
    <location>
        <begin position="1569"/>
        <end position="1580"/>
    </location>
</feature>
<feature type="compositionally biased region" description="Basic and acidic residues" evidence="4">
    <location>
        <begin position="1259"/>
        <end position="1268"/>
    </location>
</feature>
<feature type="compositionally biased region" description="Basic and acidic residues" evidence="4">
    <location>
        <begin position="144"/>
        <end position="156"/>
    </location>
</feature>
<dbReference type="GO" id="GO:0071565">
    <property type="term" value="C:nBAF complex"/>
    <property type="evidence" value="ECO:0007669"/>
    <property type="project" value="TreeGrafter"/>
</dbReference>
<organism evidence="6 7">
    <name type="scientific">Fundulus heteroclitus</name>
    <name type="common">Killifish</name>
    <name type="synonym">Mummichog</name>
    <dbReference type="NCBI Taxonomy" id="8078"/>
    <lineage>
        <taxon>Eukaryota</taxon>
        <taxon>Metazoa</taxon>
        <taxon>Chordata</taxon>
        <taxon>Craniata</taxon>
        <taxon>Vertebrata</taxon>
        <taxon>Euteleostomi</taxon>
        <taxon>Actinopterygii</taxon>
        <taxon>Neopterygii</taxon>
        <taxon>Teleostei</taxon>
        <taxon>Neoteleostei</taxon>
        <taxon>Acanthomorphata</taxon>
        <taxon>Ovalentaria</taxon>
        <taxon>Atherinomorphae</taxon>
        <taxon>Cyprinodontiformes</taxon>
        <taxon>Fundulidae</taxon>
        <taxon>Fundulus</taxon>
    </lineage>
</organism>
<dbReference type="InterPro" id="IPR033388">
    <property type="entry name" value="BAF250_C"/>
</dbReference>
<feature type="compositionally biased region" description="Low complexity" evidence="4">
    <location>
        <begin position="300"/>
        <end position="316"/>
    </location>
</feature>
<keyword evidence="3" id="KW-0539">Nucleus</keyword>
<evidence type="ECO:0000256" key="3">
    <source>
        <dbReference type="ARBA" id="ARBA00023242"/>
    </source>
</evidence>
<dbReference type="GO" id="GO:0006357">
    <property type="term" value="P:regulation of transcription by RNA polymerase II"/>
    <property type="evidence" value="ECO:0007669"/>
    <property type="project" value="TreeGrafter"/>
</dbReference>
<feature type="compositionally biased region" description="Low complexity" evidence="4">
    <location>
        <begin position="593"/>
        <end position="610"/>
    </location>
</feature>
<dbReference type="InterPro" id="IPR011989">
    <property type="entry name" value="ARM-like"/>
</dbReference>
<feature type="region of interest" description="Disordered" evidence="4">
    <location>
        <begin position="1"/>
        <end position="156"/>
    </location>
</feature>
<feature type="compositionally biased region" description="Polar residues" evidence="4">
    <location>
        <begin position="1462"/>
        <end position="1476"/>
    </location>
</feature>
<dbReference type="GeneTree" id="ENSGT00940000155634"/>
<dbReference type="Ensembl" id="ENSFHET00000002829.1">
    <property type="protein sequence ID" value="ENSFHEP00000026395.1"/>
    <property type="gene ID" value="ENSFHEG00000009256.1"/>
</dbReference>
<reference evidence="6" key="2">
    <citation type="submission" date="2025-09" db="UniProtKB">
        <authorList>
            <consortium name="Ensembl"/>
        </authorList>
    </citation>
    <scope>IDENTIFICATION</scope>
</reference>
<dbReference type="GO" id="GO:0003677">
    <property type="term" value="F:DNA binding"/>
    <property type="evidence" value="ECO:0007669"/>
    <property type="project" value="InterPro"/>
</dbReference>
<feature type="compositionally biased region" description="Low complexity" evidence="4">
    <location>
        <begin position="277"/>
        <end position="286"/>
    </location>
</feature>
<feature type="region of interest" description="Disordered" evidence="4">
    <location>
        <begin position="1461"/>
        <end position="1499"/>
    </location>
</feature>
<dbReference type="GO" id="GO:0031491">
    <property type="term" value="F:nucleosome binding"/>
    <property type="evidence" value="ECO:0007669"/>
    <property type="project" value="TreeGrafter"/>
</dbReference>
<comment type="subcellular location">
    <subcellularLocation>
        <location evidence="1">Nucleus</location>
    </subcellularLocation>
</comment>
<dbReference type="PANTHER" id="PTHR12656:SF11">
    <property type="entry name" value="AT-RICH INTERACTIVE DOMAIN-CONTAINING PROTEIN 1B"/>
    <property type="match status" value="1"/>
</dbReference>
<evidence type="ECO:0000259" key="5">
    <source>
        <dbReference type="PROSITE" id="PS51011"/>
    </source>
</evidence>
<dbReference type="Pfam" id="PF01388">
    <property type="entry name" value="ARID"/>
    <property type="match status" value="1"/>
</dbReference>
<accession>A0A3Q2U8L3</accession>
<feature type="region of interest" description="Disordered" evidence="4">
    <location>
        <begin position="1554"/>
        <end position="1580"/>
    </location>
</feature>
<feature type="region of interest" description="Disordered" evidence="4">
    <location>
        <begin position="1259"/>
        <end position="1299"/>
    </location>
</feature>
<dbReference type="SMART" id="SM00501">
    <property type="entry name" value="BRIGHT"/>
    <property type="match status" value="1"/>
</dbReference>
<feature type="region of interest" description="Disordered" evidence="4">
    <location>
        <begin position="1200"/>
        <end position="1220"/>
    </location>
</feature>
<feature type="region of interest" description="Disordered" evidence="4">
    <location>
        <begin position="192"/>
        <end position="244"/>
    </location>
</feature>
<feature type="compositionally biased region" description="Low complexity" evidence="4">
    <location>
        <begin position="1271"/>
        <end position="1285"/>
    </location>
</feature>
<feature type="region of interest" description="Disordered" evidence="4">
    <location>
        <begin position="655"/>
        <end position="851"/>
    </location>
</feature>
<sequence>MAAQVASAPTRTNNKNKKLSGALAPELNSGKSGGGTAQRSGQMLGAGDGTLNNVDHHRRGELGNMVHSTSAAHKAPDGHDKTGINLSASKSNTSPMEAALIANHKLKCAGSGDTPQSHPPPPQFGQFAPHQQRQSNNSNNGQAPREDRSMDHQQHGGKENLLVGQEESQQQQGPGKGEGDLTCKPERMASRFEHSNLGPPTNSEFNNSYYTPRPCYDQHGGQQQQSSGMGVTHSVENSHEGGYHNSQYGQYPAYRAGYGGGAYGMMGASGCRQPGNMMMSSNSSASHGKSPTSGGFQRYPGQTQQQQQGPSGATPTLNQLLTSPSPMMRGYGGAYQDYGAPAPQQHASMALGKDVGPQYGASNAHWGGQRNHPLPMNASSGGQGLGRTQVPSMDFMAMKRSQMYGMTNNPYSTPQQPGGGNYPSGQPYASPPPHRYPMSMQGRSQMGMSGMQYPQQQVCQRPKGLKFELCALGMGRLFVSRYTKGQQESYSIRGPAQGNSGKTNNEDGVSQDRPSSLPDLSGSIDDLPTGTEAGLGSAVGAGGSSNGSSSSGSQGEPGGTSNQGQSPFSPHASPHLPGQRSGLSPSPVGSPAGSTQSQQSRSGSGPISPASGPPANPTAPGRVSLLYTYVLTLWFNLTKKLPWQISGFMSNVQRNQSGSQFAPPQSAHPMLPHPSHGGSMYPSMGPYSQSGPTNPYGAQGPQYGPQGNYPRPSNYIGSAGSSYSGSGLSNSLGMNATSPMHGQGPGGRNHGPGSQNRTYPIMGPTSPSMPQPAGPGMGPPSNRKPQEGAVANSIHNSSVSQPATPGGTLHVPSPLSPSPASLSSYHGDDSDSISSPPWPLKKANPNSSSISGERISRLYDLGAEPERRSWVERYLTFMEERGTPVSQLPVVGKKPLDLWKLYIAVREIGGLAMVNKNKKWRELSSTLNVGTSSSSASTLKKQYIQYLFAYECKMERGEEPPTDSNSGGSLTEGDSRKQVKIQPPSPANSGGSLQGPQTPQSSGSSSTAETAGDLKPPTPATTPLGQVTPLPPNRSSVSVQDPFSEVSDPAFQKRTSSLPPSAPYQQALGMPDMMMRMQYDAKDPFAGMRKSKRGGARCDTQFTIVLLCLLHFRHDGYGQQYPSISYGMHPSGMYPQQQGYKRTVDGMYGPPPKRHEGDMYAMQYTNQQPDMYNHYGGGYSGPEHRPIQGQFPYSYHRDRMAPSGQSQHSMMGGGPASNHAAEGPNMWPSRTDLSYPYHSRQGPPSQMQPFGSICRDDMDGRSAHDQWHRQPPYMSSSGGMAPMSSRHSSYTNPPSMTNHLPRAPSPGAFQRSMESRMSPSKAPFMSPMKMPKPGMGMMGSQGSGPIGQFPPNLRRDLNYPPGSVEATMPILKPRRKLTSKDCGTPEAWRVMMSLKSGLLAESTWALDTINILLYDDNTVASFNLSQLPGFLELIVEHFRRCLIEIFGILEEFETGPAILSATEPSSTTEIQENKTGANKPKKGCLEEPPAESESKPKQASKYDKLPIKIVHKDELIEDLTERLGYVTEFDSGLLHWQAGGGDSTAHIQTHFELQSDPPARVGKNTSSESKPESKMEEEIGKPPKHITATIDDVLCARVDALSYAHPARSLPSYPFRVHPDGKDDHITLLEDEPRCLDEAPLCTTSSWQDSLSKRCLCVSNIVRSLSFIPGNDMEMSRHPALVLLLGRLLLLHHTHPERNRSAPGYQRDEQQERGLATSKEEWWWECLTLLRENAMVTLANIAGHLDLSTYSDTICLPILDALLHWMVCPSAEAQDPFPSAAPHSQLTPQRLVLECLCKLSIQDGNVDLLLATPPFSRQEKLFAVLVRYVGQRKTQVYREMAVAVLSHLAQGDPTAARAIALQKASVSNLVAFLEDGVSMAQYQQNPHSLLHMGHLPMDPPSVNMMCRAAKGLLAMAKVEENKKEFVLYESRLLDISISSVLNTGVVAIVCQVLFHLGKS</sequence>
<reference evidence="6" key="1">
    <citation type="submission" date="2025-08" db="UniProtKB">
        <authorList>
            <consortium name="Ensembl"/>
        </authorList>
    </citation>
    <scope>IDENTIFICATION</scope>
</reference>
<feature type="region of interest" description="Disordered" evidence="4">
    <location>
        <begin position="956"/>
        <end position="1066"/>
    </location>
</feature>
<feature type="region of interest" description="Disordered" evidence="4">
    <location>
        <begin position="277"/>
        <end position="320"/>
    </location>
</feature>
<keyword evidence="2" id="KW-0597">Phosphoprotein</keyword>
<proteinExistence type="predicted"/>
<name>A0A3Q2U8L3_FUNHE</name>
<feature type="compositionally biased region" description="Low complexity" evidence="4">
    <location>
        <begin position="220"/>
        <end position="230"/>
    </location>
</feature>
<dbReference type="InterPro" id="IPR001606">
    <property type="entry name" value="ARID_dom"/>
</dbReference>
<feature type="compositionally biased region" description="Low complexity" evidence="4">
    <location>
        <begin position="989"/>
        <end position="1007"/>
    </location>
</feature>
<evidence type="ECO:0000256" key="1">
    <source>
        <dbReference type="ARBA" id="ARBA00004123"/>
    </source>
</evidence>
<evidence type="ECO:0000256" key="2">
    <source>
        <dbReference type="ARBA" id="ARBA00022553"/>
    </source>
</evidence>
<feature type="compositionally biased region" description="Polar residues" evidence="4">
    <location>
        <begin position="1286"/>
        <end position="1298"/>
    </location>
</feature>
<dbReference type="STRING" id="8078.ENSFHEP00000026395"/>
<dbReference type="GO" id="GO:0045893">
    <property type="term" value="P:positive regulation of DNA-templated transcription"/>
    <property type="evidence" value="ECO:0007669"/>
    <property type="project" value="TreeGrafter"/>
</dbReference>
<dbReference type="Gene3D" id="1.25.10.10">
    <property type="entry name" value="Leucine-rich Repeat Variant"/>
    <property type="match status" value="1"/>
</dbReference>
<protein>
    <submittedName>
        <fullName evidence="6">AT-rich interaction domain 1B</fullName>
    </submittedName>
</protein>
<dbReference type="GO" id="GO:0016514">
    <property type="term" value="C:SWI/SNF complex"/>
    <property type="evidence" value="ECO:0007669"/>
    <property type="project" value="InterPro"/>
</dbReference>
<dbReference type="PANTHER" id="PTHR12656">
    <property type="entry name" value="BRG-1 ASSOCIATED FACTOR 250 BAF250"/>
    <property type="match status" value="1"/>
</dbReference>
<dbReference type="SMART" id="SM01014">
    <property type="entry name" value="ARID"/>
    <property type="match status" value="1"/>
</dbReference>
<feature type="compositionally biased region" description="Low complexity" evidence="4">
    <location>
        <begin position="694"/>
        <end position="733"/>
    </location>
</feature>
<feature type="region of interest" description="Disordered" evidence="4">
    <location>
        <begin position="410"/>
        <end position="434"/>
    </location>
</feature>
<dbReference type="PROSITE" id="PS51011">
    <property type="entry name" value="ARID"/>
    <property type="match status" value="1"/>
</dbReference>
<dbReference type="GO" id="GO:0035060">
    <property type="term" value="C:brahma complex"/>
    <property type="evidence" value="ECO:0007669"/>
    <property type="project" value="InterPro"/>
</dbReference>
<evidence type="ECO:0000256" key="4">
    <source>
        <dbReference type="SAM" id="MobiDB-lite"/>
    </source>
</evidence>
<feature type="compositionally biased region" description="Polar residues" evidence="4">
    <location>
        <begin position="198"/>
        <end position="210"/>
    </location>
</feature>
<dbReference type="Pfam" id="PF12031">
    <property type="entry name" value="BAF250_C"/>
    <property type="match status" value="1"/>
</dbReference>
<dbReference type="SUPFAM" id="SSF46774">
    <property type="entry name" value="ARID-like"/>
    <property type="match status" value="1"/>
</dbReference>
<feature type="domain" description="ARID" evidence="5">
    <location>
        <begin position="864"/>
        <end position="955"/>
    </location>
</feature>
<evidence type="ECO:0000313" key="7">
    <source>
        <dbReference type="Proteomes" id="UP000265000"/>
    </source>
</evidence>